<feature type="transmembrane region" description="Helical" evidence="3">
    <location>
        <begin position="6"/>
        <end position="32"/>
    </location>
</feature>
<dbReference type="InterPro" id="IPR037992">
    <property type="entry name" value="TRAPPC6/Trs33"/>
</dbReference>
<evidence type="ECO:0000313" key="4">
    <source>
        <dbReference type="Ensembl" id="ENSATEP00000057454.1"/>
    </source>
</evidence>
<dbReference type="SUPFAM" id="SSF111126">
    <property type="entry name" value="Ligand-binding domain in the NO signalling and Golgi transport"/>
    <property type="match status" value="1"/>
</dbReference>
<dbReference type="GeneTree" id="ENSGT00390000012948"/>
<accession>A0A7N6B8I9</accession>
<keyword evidence="3" id="KW-0812">Transmembrane</keyword>
<keyword evidence="5" id="KW-1185">Reference proteome</keyword>
<dbReference type="GO" id="GO:0005802">
    <property type="term" value="C:trans-Golgi network"/>
    <property type="evidence" value="ECO:0007669"/>
    <property type="project" value="TreeGrafter"/>
</dbReference>
<dbReference type="GO" id="GO:0030008">
    <property type="term" value="C:TRAPP complex"/>
    <property type="evidence" value="ECO:0007669"/>
    <property type="project" value="TreeGrafter"/>
</dbReference>
<dbReference type="InterPro" id="IPR007194">
    <property type="entry name" value="TRAPP_component"/>
</dbReference>
<sequence length="137" mass="15964">DKYPLLFLSLFYMIISFPYDSTGLYLNCFLFLSRLAKDTAHFKDELDTMKFICKDFWTCVFKKQIDNLRTNHQVIYCTLNKHMRHNTGMYPEILTYHMTDDCLSLCSTLTCGLIIVTAEVSVLPACKAHIAQIRCQQ</sequence>
<comment type="subcellular location">
    <subcellularLocation>
        <location evidence="1">Golgi apparatus</location>
        <location evidence="1">cis-Golgi network</location>
    </subcellularLocation>
</comment>
<keyword evidence="3" id="KW-1133">Transmembrane helix</keyword>
<evidence type="ECO:0000256" key="3">
    <source>
        <dbReference type="SAM" id="Phobius"/>
    </source>
</evidence>
<organism evidence="4 5">
    <name type="scientific">Anabas testudineus</name>
    <name type="common">Climbing perch</name>
    <name type="synonym">Anthias testudineus</name>
    <dbReference type="NCBI Taxonomy" id="64144"/>
    <lineage>
        <taxon>Eukaryota</taxon>
        <taxon>Metazoa</taxon>
        <taxon>Chordata</taxon>
        <taxon>Craniata</taxon>
        <taxon>Vertebrata</taxon>
        <taxon>Euteleostomi</taxon>
        <taxon>Actinopterygii</taxon>
        <taxon>Neopterygii</taxon>
        <taxon>Teleostei</taxon>
        <taxon>Neoteleostei</taxon>
        <taxon>Acanthomorphata</taxon>
        <taxon>Anabantaria</taxon>
        <taxon>Anabantiformes</taxon>
        <taxon>Anabantoidei</taxon>
        <taxon>Anabantidae</taxon>
        <taxon>Anabas</taxon>
    </lineage>
</organism>
<protein>
    <submittedName>
        <fullName evidence="4">Uncharacterized protein</fullName>
    </submittedName>
</protein>
<dbReference type="PANTHER" id="PTHR12817:SF3">
    <property type="entry name" value="TRAFFICKING PROTEIN PARTICLE COMPLEX SUBUNIT 6B"/>
    <property type="match status" value="1"/>
</dbReference>
<name>A0A7N6B8I9_ANATE</name>
<evidence type="ECO:0000256" key="1">
    <source>
        <dbReference type="ARBA" id="ARBA00004222"/>
    </source>
</evidence>
<dbReference type="Gene3D" id="3.30.1380.20">
    <property type="entry name" value="Trafficking protein particle complex subunit 3"/>
    <property type="match status" value="1"/>
</dbReference>
<dbReference type="Pfam" id="PF04051">
    <property type="entry name" value="TRAPP"/>
    <property type="match status" value="1"/>
</dbReference>
<dbReference type="InParanoid" id="A0A7N6B8I9"/>
<dbReference type="Ensembl" id="ENSATET00000071309.1">
    <property type="protein sequence ID" value="ENSATEP00000057454.1"/>
    <property type="gene ID" value="ENSATEG00000025979.1"/>
</dbReference>
<dbReference type="GO" id="GO:0006888">
    <property type="term" value="P:endoplasmic reticulum to Golgi vesicle-mediated transport"/>
    <property type="evidence" value="ECO:0007669"/>
    <property type="project" value="TreeGrafter"/>
</dbReference>
<proteinExistence type="inferred from homology"/>
<keyword evidence="3" id="KW-0472">Membrane</keyword>
<dbReference type="InterPro" id="IPR024096">
    <property type="entry name" value="NO_sig/Golgi_transp_ligand-bd"/>
</dbReference>
<dbReference type="AlphaFoldDB" id="A0A7N6B8I9"/>
<reference evidence="4" key="1">
    <citation type="submission" date="2021-04" db="EMBL/GenBank/DDBJ databases">
        <authorList>
            <consortium name="Wellcome Sanger Institute Data Sharing"/>
        </authorList>
    </citation>
    <scope>NUCLEOTIDE SEQUENCE [LARGE SCALE GENOMIC DNA]</scope>
</reference>
<evidence type="ECO:0000313" key="5">
    <source>
        <dbReference type="Proteomes" id="UP000265040"/>
    </source>
</evidence>
<dbReference type="Proteomes" id="UP000265040">
    <property type="component" value="Chromosome 7"/>
</dbReference>
<evidence type="ECO:0000256" key="2">
    <source>
        <dbReference type="ARBA" id="ARBA00006218"/>
    </source>
</evidence>
<reference evidence="4" key="2">
    <citation type="submission" date="2025-08" db="UniProtKB">
        <authorList>
            <consortium name="Ensembl"/>
        </authorList>
    </citation>
    <scope>IDENTIFICATION</scope>
</reference>
<reference evidence="4" key="3">
    <citation type="submission" date="2025-09" db="UniProtKB">
        <authorList>
            <consortium name="Ensembl"/>
        </authorList>
    </citation>
    <scope>IDENTIFICATION</scope>
</reference>
<comment type="similarity">
    <text evidence="2">Belongs to the TRAPP small subunits family. BET3 subfamily.</text>
</comment>
<dbReference type="OrthoDB" id="941624at2759"/>
<dbReference type="GO" id="GO:0005801">
    <property type="term" value="C:cis-Golgi network"/>
    <property type="evidence" value="ECO:0007669"/>
    <property type="project" value="TreeGrafter"/>
</dbReference>
<dbReference type="PANTHER" id="PTHR12817">
    <property type="entry name" value="TRAFFICKING PROTEIN PARTICLE COMPLEX SUBUNIT 6B"/>
    <property type="match status" value="1"/>
</dbReference>